<dbReference type="RefSeq" id="WP_186659209.1">
    <property type="nucleotide sequence ID" value="NZ_JABWQV010000494.1"/>
</dbReference>
<feature type="non-terminal residue" evidence="2">
    <location>
        <position position="1"/>
    </location>
</feature>
<accession>A0ABR6V0D8</accession>
<proteinExistence type="predicted"/>
<reference evidence="2 3" key="1">
    <citation type="journal article" date="2020" name="Microorganisms">
        <title>Reliable Identification of Environmental Pseudomonas Isolates Using the rpoD Gene.</title>
        <authorList>
            <consortium name="The Broad Institute Genome Sequencing Platform"/>
            <person name="Girard L."/>
            <person name="Lood C."/>
            <person name="Rokni-Zadeh H."/>
            <person name="van Noort V."/>
            <person name="Lavigne R."/>
            <person name="De Mot R."/>
        </authorList>
    </citation>
    <scope>NUCLEOTIDE SEQUENCE [LARGE SCALE GENOMIC DNA]</scope>
    <source>
        <strain evidence="2 3">SWRI196</strain>
    </source>
</reference>
<feature type="domain" description="AMP-dependent synthetase/ligase" evidence="1">
    <location>
        <begin position="4"/>
        <end position="136"/>
    </location>
</feature>
<keyword evidence="3" id="KW-1185">Reference proteome</keyword>
<dbReference type="EMBL" id="JABWQV010000494">
    <property type="protein sequence ID" value="MBC3350335.1"/>
    <property type="molecule type" value="Genomic_DNA"/>
</dbReference>
<gene>
    <name evidence="2" type="ORF">HU811_27140</name>
</gene>
<comment type="caution">
    <text evidence="2">The sequence shown here is derived from an EMBL/GenBank/DDBJ whole genome shotgun (WGS) entry which is preliminary data.</text>
</comment>
<dbReference type="PANTHER" id="PTHR45527">
    <property type="entry name" value="NONRIBOSOMAL PEPTIDE SYNTHETASE"/>
    <property type="match status" value="1"/>
</dbReference>
<name>A0ABR6V0D8_9PSED</name>
<feature type="non-terminal residue" evidence="2">
    <location>
        <position position="188"/>
    </location>
</feature>
<evidence type="ECO:0000313" key="2">
    <source>
        <dbReference type="EMBL" id="MBC3350335.1"/>
    </source>
</evidence>
<protein>
    <submittedName>
        <fullName evidence="2">AMP-binding protein</fullName>
    </submittedName>
</protein>
<dbReference type="Gene3D" id="3.40.50.980">
    <property type="match status" value="1"/>
</dbReference>
<dbReference type="Pfam" id="PF00501">
    <property type="entry name" value="AMP-binding"/>
    <property type="match status" value="1"/>
</dbReference>
<dbReference type="Proteomes" id="UP000617171">
    <property type="component" value="Unassembled WGS sequence"/>
</dbReference>
<dbReference type="InterPro" id="IPR000873">
    <property type="entry name" value="AMP-dep_synth/lig_dom"/>
</dbReference>
<evidence type="ECO:0000313" key="3">
    <source>
        <dbReference type="Proteomes" id="UP000617171"/>
    </source>
</evidence>
<dbReference type="PANTHER" id="PTHR45527:SF14">
    <property type="entry name" value="PLIPASTATIN SYNTHASE SUBUNIT B"/>
    <property type="match status" value="1"/>
</dbReference>
<sequence length="188" mass="21038">PDGHRDPAYLSQLIQQERVTTLHFVPSMLRAFVEEPSLVDCHSLRQVFASGEALPVDLVRRFMGQHPAALINLYGPTEAAIDVSVWRCSANDVVVPIGKPIANLRLYILDEAMQPLPIGSIGELYIGGVGVARGYLKRPDLTEERFLASPFIEGDRLYRTGDRCRFLADGNIEYLGRLDHQVKLRGQR</sequence>
<dbReference type="SUPFAM" id="SSF56801">
    <property type="entry name" value="Acetyl-CoA synthetase-like"/>
    <property type="match status" value="1"/>
</dbReference>
<evidence type="ECO:0000259" key="1">
    <source>
        <dbReference type="Pfam" id="PF00501"/>
    </source>
</evidence>
<organism evidence="2 3">
    <name type="scientific">Pseudomonas tehranensis</name>
    <dbReference type="NCBI Taxonomy" id="2745502"/>
    <lineage>
        <taxon>Bacteria</taxon>
        <taxon>Pseudomonadati</taxon>
        <taxon>Pseudomonadota</taxon>
        <taxon>Gammaproteobacteria</taxon>
        <taxon>Pseudomonadales</taxon>
        <taxon>Pseudomonadaceae</taxon>
        <taxon>Pseudomonas</taxon>
    </lineage>
</organism>
<dbReference type="Gene3D" id="2.30.38.10">
    <property type="entry name" value="Luciferase, Domain 3"/>
    <property type="match status" value="1"/>
</dbReference>